<dbReference type="EMBL" id="CP002339">
    <property type="protein sequence ID" value="AEF05590.1"/>
    <property type="molecule type" value="Genomic_DNA"/>
</dbReference>
<dbReference type="RefSeq" id="WP_013786499.1">
    <property type="nucleotide sequence ID" value="NC_015554.1"/>
</dbReference>
<dbReference type="KEGG" id="alt:ambt_20495"/>
<dbReference type="InterPro" id="IPR004891">
    <property type="entry name" value="Mercury-R_MerC"/>
</dbReference>
<dbReference type="eggNOG" id="ENOG50331HE">
    <property type="taxonomic scope" value="Bacteria"/>
</dbReference>
<evidence type="ECO:0000313" key="2">
    <source>
        <dbReference type="EMBL" id="AEF05590.1"/>
    </source>
</evidence>
<keyword evidence="1" id="KW-0472">Membrane</keyword>
<evidence type="ECO:0000313" key="3">
    <source>
        <dbReference type="Proteomes" id="UP000000683"/>
    </source>
</evidence>
<dbReference type="AlphaFoldDB" id="F5Z6S7"/>
<keyword evidence="3" id="KW-1185">Reference proteome</keyword>
<reference evidence="2 3" key="1">
    <citation type="journal article" date="2011" name="J. Bacteriol.">
        <title>Complete genome sequence of the polycyclic aromatic hydrocarbon-degrading bacterium Alteromonas sp. strain SN2.</title>
        <authorList>
            <person name="Jin H.M."/>
            <person name="Jeong H."/>
            <person name="Moon E.J."/>
            <person name="Math R.K."/>
            <person name="Lee K."/>
            <person name="Kim H.J."/>
            <person name="Jeon C.O."/>
            <person name="Oh T.K."/>
            <person name="Kim J.F."/>
        </authorList>
    </citation>
    <scope>NUCLEOTIDE SEQUENCE [LARGE SCALE GENOMIC DNA]</scope>
    <source>
        <strain evidence="3">JCM 17741 / KACC 18427 / KCTC 11700BP / SN2</strain>
    </source>
</reference>
<gene>
    <name evidence="2" type="ordered locus">ambt_20495</name>
</gene>
<keyword evidence="1" id="KW-0812">Transmembrane</keyword>
<feature type="transmembrane region" description="Helical" evidence="1">
    <location>
        <begin position="50"/>
        <end position="68"/>
    </location>
</feature>
<dbReference type="Pfam" id="PF03203">
    <property type="entry name" value="MerC"/>
    <property type="match status" value="1"/>
</dbReference>
<evidence type="ECO:0000256" key="1">
    <source>
        <dbReference type="SAM" id="Phobius"/>
    </source>
</evidence>
<feature type="transmembrane region" description="Helical" evidence="1">
    <location>
        <begin position="75"/>
        <end position="93"/>
    </location>
</feature>
<dbReference type="GO" id="GO:0016020">
    <property type="term" value="C:membrane"/>
    <property type="evidence" value="ECO:0007669"/>
    <property type="project" value="InterPro"/>
</dbReference>
<evidence type="ECO:0008006" key="4">
    <source>
        <dbReference type="Google" id="ProtNLM"/>
    </source>
</evidence>
<dbReference type="GO" id="GO:0015097">
    <property type="term" value="F:mercury ion transmembrane transporter activity"/>
    <property type="evidence" value="ECO:0007669"/>
    <property type="project" value="InterPro"/>
</dbReference>
<accession>F5Z6S7</accession>
<name>F5Z6S7_ALTNA</name>
<dbReference type="HOGENOM" id="CLU_135628_0_1_6"/>
<dbReference type="Proteomes" id="UP000000683">
    <property type="component" value="Chromosome"/>
</dbReference>
<proteinExistence type="predicted"/>
<sequence>MNFQKISDKAAIALSMLCVVHCLLFPVLLLLLPPLAGILALDDELFHKTLLFFVVPISVIALMMGYLYHRNHTMLLVGGVGLSLLILAAVLGHDVLG</sequence>
<organism evidence="2 3">
    <name type="scientific">Alteromonas naphthalenivorans</name>
    <dbReference type="NCBI Taxonomy" id="715451"/>
    <lineage>
        <taxon>Bacteria</taxon>
        <taxon>Pseudomonadati</taxon>
        <taxon>Pseudomonadota</taxon>
        <taxon>Gammaproteobacteria</taxon>
        <taxon>Alteromonadales</taxon>
        <taxon>Alteromonadaceae</taxon>
        <taxon>Alteromonas/Salinimonas group</taxon>
        <taxon>Alteromonas</taxon>
    </lineage>
</organism>
<protein>
    <recommendedName>
        <fullName evidence="4">MerC mercury resistance protein</fullName>
    </recommendedName>
</protein>
<keyword evidence="1" id="KW-1133">Transmembrane helix</keyword>